<protein>
    <submittedName>
        <fullName evidence="1">Uncharacterized protein</fullName>
    </submittedName>
</protein>
<evidence type="ECO:0000313" key="1">
    <source>
        <dbReference type="EMBL" id="SCG85165.1"/>
    </source>
</evidence>
<dbReference type="EMBL" id="LT607756">
    <property type="protein sequence ID" value="SCG85165.1"/>
    <property type="molecule type" value="Genomic_DNA"/>
</dbReference>
<dbReference type="AlphaFoldDB" id="A0A1D3L0P5"/>
<evidence type="ECO:0000313" key="2">
    <source>
        <dbReference type="Proteomes" id="UP000094707"/>
    </source>
</evidence>
<name>A0A1D3L0P5_9EURY</name>
<dbReference type="GeneID" id="30411447"/>
<gene>
    <name evidence="1" type="ORF">MCBB_0591</name>
</gene>
<keyword evidence="2" id="KW-1185">Reference proteome</keyword>
<accession>A0A1D3L0P5</accession>
<dbReference type="STRING" id="118062.MCBB_0591"/>
<dbReference type="RefSeq" id="WP_071906359.1">
    <property type="nucleotide sequence ID" value="NZ_LT607756.1"/>
</dbReference>
<dbReference type="Proteomes" id="UP000094707">
    <property type="component" value="Chromosome I"/>
</dbReference>
<sequence>MAYGCGRTILGEPLTIPSLELSNNFNKTFNKYKTKFFSILDNLKESLHNLRKHLRIKKSNTQKYAQEYATILDNQRLNKEYVKYLHTIDIRPIFESMDKLRVMFKKDPLIEDEFFDFLEIQQITEYLLKNQDHINPNIKELNFIIKLFKDFKEIVFTKENLFGDISSQDQVTEEMLSKYEQKYASFEEEFSQDKEKFYLEMYTPSGKHQNTIDSLYAVMKE</sequence>
<organism evidence="1 2">
    <name type="scientific">Methanobacterium congolense</name>
    <dbReference type="NCBI Taxonomy" id="118062"/>
    <lineage>
        <taxon>Archaea</taxon>
        <taxon>Methanobacteriati</taxon>
        <taxon>Methanobacteriota</taxon>
        <taxon>Methanomada group</taxon>
        <taxon>Methanobacteria</taxon>
        <taxon>Methanobacteriales</taxon>
        <taxon>Methanobacteriaceae</taxon>
        <taxon>Methanobacterium</taxon>
    </lineage>
</organism>
<dbReference type="KEGG" id="mcub:MCBB_0591"/>
<reference evidence="1 2" key="1">
    <citation type="submission" date="2016-08" db="EMBL/GenBank/DDBJ databases">
        <authorList>
            <person name="Seilhamer J.J."/>
        </authorList>
    </citation>
    <scope>NUCLEOTIDE SEQUENCE [LARGE SCALE GENOMIC DNA]</scope>
    <source>
        <strain evidence="1">Buetzberg</strain>
    </source>
</reference>
<proteinExistence type="predicted"/>